<comment type="caution">
    <text evidence="2">The sequence shown here is derived from an EMBL/GenBank/DDBJ whole genome shotgun (WGS) entry which is preliminary data.</text>
</comment>
<dbReference type="AlphaFoldDB" id="A0A1E5H7Z3"/>
<keyword evidence="3" id="KW-1185">Reference proteome</keyword>
<organism evidence="2 3">
    <name type="scientific">Enterococcus termitis</name>
    <dbReference type="NCBI Taxonomy" id="332950"/>
    <lineage>
        <taxon>Bacteria</taxon>
        <taxon>Bacillati</taxon>
        <taxon>Bacillota</taxon>
        <taxon>Bacilli</taxon>
        <taxon>Lactobacillales</taxon>
        <taxon>Enterococcaceae</taxon>
        <taxon>Enterococcus</taxon>
    </lineage>
</organism>
<accession>A0A1E5H7Z3</accession>
<feature type="signal peptide" evidence="1">
    <location>
        <begin position="1"/>
        <end position="24"/>
    </location>
</feature>
<dbReference type="OrthoDB" id="2176356at2"/>
<evidence type="ECO:0008006" key="4">
    <source>
        <dbReference type="Google" id="ProtNLM"/>
    </source>
</evidence>
<evidence type="ECO:0000313" key="2">
    <source>
        <dbReference type="EMBL" id="OEG20770.1"/>
    </source>
</evidence>
<dbReference type="Gene3D" id="2.60.40.740">
    <property type="match status" value="1"/>
</dbReference>
<dbReference type="Pfam" id="PF20585">
    <property type="entry name" value="Pectate_lyase_5"/>
    <property type="match status" value="1"/>
</dbReference>
<dbReference type="NCBIfam" id="TIGR04226">
    <property type="entry name" value="RrgB_K2N_iso_D2"/>
    <property type="match status" value="1"/>
</dbReference>
<name>A0A1E5H7Z3_9ENTE</name>
<proteinExistence type="predicted"/>
<dbReference type="RefSeq" id="WP_069662078.1">
    <property type="nucleotide sequence ID" value="NZ_JBHUJJ010000001.1"/>
</dbReference>
<dbReference type="Proteomes" id="UP000095094">
    <property type="component" value="Unassembled WGS sequence"/>
</dbReference>
<reference evidence="3" key="1">
    <citation type="submission" date="2016-09" db="EMBL/GenBank/DDBJ databases">
        <authorList>
            <person name="Gulvik C.A."/>
        </authorList>
    </citation>
    <scope>NUCLEOTIDE SEQUENCE [LARGE SCALE GENOMIC DNA]</scope>
    <source>
        <strain evidence="3">LMG 8895</strain>
    </source>
</reference>
<dbReference type="InterPro" id="IPR026466">
    <property type="entry name" value="Fim_isopep_form_D2_dom"/>
</dbReference>
<feature type="chain" id="PRO_5039120635" description="WxL domain-containing protein" evidence="1">
    <location>
        <begin position="25"/>
        <end position="1178"/>
    </location>
</feature>
<keyword evidence="1" id="KW-0732">Signal</keyword>
<dbReference type="InterPro" id="IPR046776">
    <property type="entry name" value="Pectate_lyase_5"/>
</dbReference>
<sequence>MKVKKSTFVILLLFSFLIFSMVNASAILGKEEQENYQLEILDEMITNEKTVNLTIVQPEDEEIIIHYENFEFPSIEKMNEQLQIVHKRNKDTTYFIDTDVPNELMLRTEKSEEPLSLSWDIQQMDPSKKARITLSAPDKDVFLIRECNTNVLEPSLSSTMQPEFIQENTVEDGIFYNKQGSQLTEKQQVANDKANAKANFDPLLNVQVVRTYNEFKSAYADAAVTKIILDADISGNTSLANRRTSIEIDGNGHLLYLGNYSLSLHASGPLQDKAIFHLHDVIIDQNIESATSYSFVGGSGAYDTARTRNWYFRFGNLSNVKGKSGIYGVARVARGYYAEITVYGTIDVSTSAENFYVGSMIYEEDTQYRGEITYYNYSIIWHVMETPSGKGYTGESMEHTIQKNATVYYKDKTNNHVNYPAVYSNFKTFTVDEGASFSADINGNAFALYYPESCLVINKNAVVNLVTRKAHAVLSYCNNNTAVIVNPGGSLFISGVTPNSSTAGNDGNGTIYGLIDFRGRNYGADAYRKYKDIDKTNSNRRLILKEPKAFDFKNALGNTSGIQARVMEIPNNAGCQFQVIDSDISLWKTTTSPDVTPDYDYLRVDELKVNGRESAQITSSDSELAASFRPNNIRRITGMNAAPEAEWIPFTDADMDYGLRVKIGTSFDGIDDETGKIITSPIYAGKGQAQATFVNSYGETVEDIETDEFGDVKVTNSDRRLNQTNQTISAEIKHGPWTSESEKKVIDVTPPEPAKVESGKITNAMKQIKGMDNEPNAKYFIEIYDESETIQASISGVVENDGTFVADLPRYLDQDEVVVIYLEDNAGLIPKEVLYPPPTNSETGNKNPKEGFDYRDTHFPPAAKYEVEDVLPDQPYLEKKVESVNGDQQVHIDDELRYSILVKNNQVEKNETNWKNIQFTDELSAYVNFDSEKADVKLNDKSLTKDEYDYDAKTHTLTASLGDLSSQESVELSFKVVVNEQALGQIIENVASAKGESPREKQFVMGPEDPTAEREIYTGISNVAKYPNGVIDGPLEIVSFPEKMDFGKFEVDEKETFVNDPDYSSDLIVRDRRIQKNEWYLTVALAEEMMLQENLKKYYLEEAIRFRKDGVETPITNVSELIFKGKSSDSSEYNITESEWSEEGDGFVLRVKSGKVKKVGDYHATLTWHLTDAYQGDD</sequence>
<protein>
    <recommendedName>
        <fullName evidence="4">WxL domain-containing protein</fullName>
    </recommendedName>
</protein>
<gene>
    <name evidence="2" type="ORF">BCR25_02865</name>
</gene>
<evidence type="ECO:0000313" key="3">
    <source>
        <dbReference type="Proteomes" id="UP000095094"/>
    </source>
</evidence>
<evidence type="ECO:0000256" key="1">
    <source>
        <dbReference type="SAM" id="SignalP"/>
    </source>
</evidence>
<dbReference type="EMBL" id="MIJY01000001">
    <property type="protein sequence ID" value="OEG20770.1"/>
    <property type="molecule type" value="Genomic_DNA"/>
</dbReference>